<keyword evidence="1" id="KW-1133">Transmembrane helix</keyword>
<keyword evidence="3" id="KW-1185">Reference proteome</keyword>
<keyword evidence="1" id="KW-0812">Transmembrane</keyword>
<evidence type="ECO:0000313" key="2">
    <source>
        <dbReference type="EMBL" id="UYP43823.1"/>
    </source>
</evidence>
<dbReference type="EMBL" id="CP104013">
    <property type="protein sequence ID" value="UYP43823.1"/>
    <property type="molecule type" value="Genomic_DNA"/>
</dbReference>
<proteinExistence type="predicted"/>
<sequence>MIDELFDLPHLLLNTPKTPFNLTEVIFEVTSAFFLGLFTILSTQKVLKRNRKLRKFYHICASCKRVKLDERWISIEEFLHEHSDADLSHGLCETCMEKYLYDSGLD</sequence>
<accession>A0ABY6HJY2</accession>
<organism evidence="2 3">
    <name type="scientific">Candidatus Lokiarchaeum ossiferum</name>
    <dbReference type="NCBI Taxonomy" id="2951803"/>
    <lineage>
        <taxon>Archaea</taxon>
        <taxon>Promethearchaeati</taxon>
        <taxon>Promethearchaeota</taxon>
        <taxon>Promethearchaeia</taxon>
        <taxon>Promethearchaeales</taxon>
        <taxon>Promethearchaeaceae</taxon>
        <taxon>Candidatus Lokiarchaeum</taxon>
    </lineage>
</organism>
<evidence type="ECO:0008006" key="4">
    <source>
        <dbReference type="Google" id="ProtNLM"/>
    </source>
</evidence>
<feature type="transmembrane region" description="Helical" evidence="1">
    <location>
        <begin position="20"/>
        <end position="41"/>
    </location>
</feature>
<protein>
    <recommendedName>
        <fullName evidence="4">Mut7-C RNAse domain-containing protein</fullName>
    </recommendedName>
</protein>
<keyword evidence="1" id="KW-0472">Membrane</keyword>
<dbReference type="Proteomes" id="UP001208689">
    <property type="component" value="Chromosome"/>
</dbReference>
<reference evidence="2" key="1">
    <citation type="submission" date="2022-09" db="EMBL/GenBank/DDBJ databases">
        <title>Actin cytoskeleton and complex cell architecture in an #Asgard archaeon.</title>
        <authorList>
            <person name="Ponce Toledo R.I."/>
            <person name="Schleper C."/>
            <person name="Rodrigues Oliveira T."/>
            <person name="Wollweber F."/>
            <person name="Xu J."/>
            <person name="Rittmann S."/>
            <person name="Klingl A."/>
            <person name="Pilhofer M."/>
        </authorList>
    </citation>
    <scope>NUCLEOTIDE SEQUENCE</scope>
    <source>
        <strain evidence="2">B-35</strain>
    </source>
</reference>
<evidence type="ECO:0000313" key="3">
    <source>
        <dbReference type="Proteomes" id="UP001208689"/>
    </source>
</evidence>
<evidence type="ECO:0000256" key="1">
    <source>
        <dbReference type="SAM" id="Phobius"/>
    </source>
</evidence>
<gene>
    <name evidence="2" type="ORF">NEF87_000108</name>
</gene>
<name>A0ABY6HJY2_9ARCH</name>